<feature type="domain" description="Glycosyltransferase 2-like" evidence="1">
    <location>
        <begin position="43"/>
        <end position="175"/>
    </location>
</feature>
<dbReference type="PANTHER" id="PTHR22916:SF3">
    <property type="entry name" value="UDP-GLCNAC:BETAGAL BETA-1,3-N-ACETYLGLUCOSAMINYLTRANSFERASE-LIKE PROTEIN 1"/>
    <property type="match status" value="1"/>
</dbReference>
<dbReference type="AlphaFoldDB" id="A0A2M9W873"/>
<evidence type="ECO:0000259" key="1">
    <source>
        <dbReference type="Pfam" id="PF00535"/>
    </source>
</evidence>
<dbReference type="SUPFAM" id="SSF53448">
    <property type="entry name" value="Nucleotide-diphospho-sugar transferases"/>
    <property type="match status" value="1"/>
</dbReference>
<keyword evidence="3" id="KW-1185">Reference proteome</keyword>
<accession>A0A2M9W873</accession>
<dbReference type="InterPro" id="IPR029044">
    <property type="entry name" value="Nucleotide-diphossugar_trans"/>
</dbReference>
<dbReference type="GO" id="GO:0047355">
    <property type="term" value="F:CDP-glycerol glycerophosphotransferase activity"/>
    <property type="evidence" value="ECO:0007669"/>
    <property type="project" value="InterPro"/>
</dbReference>
<dbReference type="GO" id="GO:0016020">
    <property type="term" value="C:membrane"/>
    <property type="evidence" value="ECO:0007669"/>
    <property type="project" value="InterPro"/>
</dbReference>
<dbReference type="Pfam" id="PF00535">
    <property type="entry name" value="Glycos_transf_2"/>
    <property type="match status" value="1"/>
</dbReference>
<dbReference type="CDD" id="cd00761">
    <property type="entry name" value="Glyco_tranf_GTA_type"/>
    <property type="match status" value="1"/>
</dbReference>
<name>A0A2M9W873_9GAMM</name>
<dbReference type="EMBL" id="PIQI01000027">
    <property type="protein sequence ID" value="PJZ03721.1"/>
    <property type="molecule type" value="Genomic_DNA"/>
</dbReference>
<organism evidence="2 3">
    <name type="scientific">Pantoea rodasii</name>
    <dbReference type="NCBI Taxonomy" id="1076549"/>
    <lineage>
        <taxon>Bacteria</taxon>
        <taxon>Pseudomonadati</taxon>
        <taxon>Pseudomonadota</taxon>
        <taxon>Gammaproteobacteria</taxon>
        <taxon>Enterobacterales</taxon>
        <taxon>Erwiniaceae</taxon>
        <taxon>Pantoea</taxon>
    </lineage>
</organism>
<evidence type="ECO:0000313" key="2">
    <source>
        <dbReference type="EMBL" id="PJZ03721.1"/>
    </source>
</evidence>
<dbReference type="RefSeq" id="WP_100703521.1">
    <property type="nucleotide sequence ID" value="NZ_PIQI01000027.1"/>
</dbReference>
<dbReference type="InterPro" id="IPR007554">
    <property type="entry name" value="Glycerophosphate_synth"/>
</dbReference>
<gene>
    <name evidence="2" type="ORF">PRCB_20965</name>
</gene>
<dbReference type="Gene3D" id="3.40.50.12580">
    <property type="match status" value="1"/>
</dbReference>
<dbReference type="SUPFAM" id="SSF53756">
    <property type="entry name" value="UDP-Glycosyltransferase/glycogen phosphorylase"/>
    <property type="match status" value="1"/>
</dbReference>
<dbReference type="PANTHER" id="PTHR22916">
    <property type="entry name" value="GLYCOSYLTRANSFERASE"/>
    <property type="match status" value="1"/>
</dbReference>
<comment type="caution">
    <text evidence="2">The sequence shown here is derived from an EMBL/GenBank/DDBJ whole genome shotgun (WGS) entry which is preliminary data.</text>
</comment>
<dbReference type="InterPro" id="IPR043148">
    <property type="entry name" value="TagF_C"/>
</dbReference>
<dbReference type="OrthoDB" id="6813549at2"/>
<sequence length="1240" mass="145188">MLNRKIRKLLRDPKLFINDFKKNRVVKLNNVMQPKTVGYFSYSVVSAVYNSEKYLDDFFKSFIGQSLNFKNNIQLIMVDDGSTDNSKIKIKKWVDKYPQNIHYFYKENGGQASARNLGLTKVQTDWVTFIDSDDFVDENYFLNIDNLAEKKSNLKLICCNQIYYIEETKKAEDRHPLNYRFKNGLSIVTSDDLEKNIQFSAPLSFFKMENIDNELRFDETLKPTFEDGKFVAHYILGLNNNEIAFFDKPKYFNRKREDKSSTMDNAWLNKGQFGVVLENGYIPTLKNYQKKLGSVPRFMQRTILWEMLRLVKHIVNQEENLSFLSNDEKSNFLKLMDETFRYIEKDTILSFELGSCGFSRQVGMLGCFKQCDPDIQVAYLEKDDHDQNLMLVRYFHSSVDDDIDLKINGKNIVPHYEKHSYRYFLDRIFLIESRFWIPISNGELSISINSKPVNINYIGKRYKNKVAIKKHNAAKVTKHWLLMDRDDCAGDNAEHLYDGIIKNNPHNIIPAFILSKKSPDWDRLKKKNFNLVEYGSDLHKTHLINCDYVISSHLGNILNPFAVKCNHKKVFLQHGVTKDDISKWINNCHFDLMLTATEDEYNSIISDGNRYIYGEKEIKLTGFPRFDSLKNTKCIDKTILIMPTWRKNLSGQFESNNSSKRIYNENFKNSEYFKEIQKIIKSEVLKEITSKNLARVIFCPHPNTKDYITEFSLPDYIELPSKSDTFNSLILKSSLLITDYSSIAFDFAYSQKPVIYYQFDESDFFNGNHTYSRGYFNYHDKGFGAVINDIESLSHEIKKLQKNNFLIDEKYLKRIRETFPVIDSNNCSRVVSAIMSLENTDELKENKLKQYISTSCINNKWDRVVDAYEHYLLPSRTLTSEEKILYAKALIHCGSISKSIDLIDSINDCIDYEKSEVYKLQSLIYMIHFNWDKAVLLWRQCNSLTTSDTFLYLLALAFSTYKDEFNVHQFSTSEIITKTEGELLSILHNFSIGNIDLAKTQTEIILSDKNIKSNVLALFKLDIILSYFNFISSDFDGSHRSLQNYEVHSKSDGIHRLMIILLAFKKNEHEKVINQFDSLDRDINKLPTSIVKLYLKSIMVKREFIKARGVINNLNEDKFLDDEIAIILADLEWIESRALNSLNLWENLSISHPSLNKKLAIAYRTLGDIEKSYYYFMQYEKSMNLDHEELTFKSEICQLLNKWTEASFSINELIRYHPEFVDSNTWKRLSHFQMMESLSK</sequence>
<dbReference type="STRING" id="1076549.HA45_01585"/>
<dbReference type="Gene3D" id="3.90.550.10">
    <property type="entry name" value="Spore Coat Polysaccharide Biosynthesis Protein SpsA, Chain A"/>
    <property type="match status" value="1"/>
</dbReference>
<dbReference type="GO" id="GO:0016758">
    <property type="term" value="F:hexosyltransferase activity"/>
    <property type="evidence" value="ECO:0007669"/>
    <property type="project" value="UniProtKB-ARBA"/>
</dbReference>
<dbReference type="InterPro" id="IPR001173">
    <property type="entry name" value="Glyco_trans_2-like"/>
</dbReference>
<dbReference type="Pfam" id="PF04464">
    <property type="entry name" value="Glyphos_transf"/>
    <property type="match status" value="1"/>
</dbReference>
<proteinExistence type="predicted"/>
<evidence type="ECO:0000313" key="3">
    <source>
        <dbReference type="Proteomes" id="UP000232062"/>
    </source>
</evidence>
<protein>
    <recommendedName>
        <fullName evidence="1">Glycosyltransferase 2-like domain-containing protein</fullName>
    </recommendedName>
</protein>
<dbReference type="Proteomes" id="UP000232062">
    <property type="component" value="Unassembled WGS sequence"/>
</dbReference>
<reference evidence="2 3" key="1">
    <citation type="submission" date="2017-11" db="EMBL/GenBank/DDBJ databases">
        <title>The genome sequence of Pantoea rodasii DSM 26611.</title>
        <authorList>
            <person name="Gao J."/>
            <person name="Mao X."/>
            <person name="Sun J."/>
        </authorList>
    </citation>
    <scope>NUCLEOTIDE SEQUENCE [LARGE SCALE GENOMIC DNA]</scope>
    <source>
        <strain evidence="2 3">DSM 26611</strain>
    </source>
</reference>